<protein>
    <recommendedName>
        <fullName evidence="2">Isoprenyl transferase</fullName>
        <ecNumber evidence="2">2.5.1.-</ecNumber>
    </recommendedName>
</protein>
<proteinExistence type="inferred from homology"/>
<feature type="binding site" evidence="2">
    <location>
        <position position="197"/>
    </location>
    <ligand>
        <name>Mg(2+)</name>
        <dbReference type="ChEBI" id="CHEBI:18420"/>
    </ligand>
</feature>
<feature type="binding site" evidence="2">
    <location>
        <begin position="184"/>
        <end position="186"/>
    </location>
    <ligand>
        <name>substrate</name>
    </ligand>
</feature>
<dbReference type="FunFam" id="3.40.1180.10:FF:000001">
    <property type="entry name" value="(2E,6E)-farnesyl-diphosphate-specific ditrans,polycis-undecaprenyl-diphosphate synthase"/>
    <property type="match status" value="1"/>
</dbReference>
<feature type="binding site" evidence="2">
    <location>
        <position position="29"/>
    </location>
    <ligand>
        <name>substrate</name>
    </ligand>
</feature>
<evidence type="ECO:0000256" key="1">
    <source>
        <dbReference type="ARBA" id="ARBA00022679"/>
    </source>
</evidence>
<feature type="binding site" evidence="2">
    <location>
        <position position="65"/>
    </location>
    <ligand>
        <name>substrate</name>
    </ligand>
</feature>
<dbReference type="PANTHER" id="PTHR10291:SF0">
    <property type="entry name" value="DEHYDRODOLICHYL DIPHOSPHATE SYNTHASE 2"/>
    <property type="match status" value="1"/>
</dbReference>
<dbReference type="GO" id="GO:0016094">
    <property type="term" value="P:polyprenol biosynthetic process"/>
    <property type="evidence" value="ECO:0007669"/>
    <property type="project" value="TreeGrafter"/>
</dbReference>
<evidence type="ECO:0000313" key="3">
    <source>
        <dbReference type="EMBL" id="HGK54174.1"/>
    </source>
</evidence>
<reference evidence="3" key="1">
    <citation type="journal article" date="2020" name="mSystems">
        <title>Genome- and Community-Level Interaction Insights into Carbon Utilization and Element Cycling Functions of Hydrothermarchaeota in Hydrothermal Sediment.</title>
        <authorList>
            <person name="Zhou Z."/>
            <person name="Liu Y."/>
            <person name="Xu W."/>
            <person name="Pan J."/>
            <person name="Luo Z.H."/>
            <person name="Li M."/>
        </authorList>
    </citation>
    <scope>NUCLEOTIDE SEQUENCE [LARGE SCALE GENOMIC DNA]</scope>
    <source>
        <strain evidence="3">SpSt-695</strain>
    </source>
</reference>
<feature type="binding site" evidence="2">
    <location>
        <position position="16"/>
    </location>
    <ligand>
        <name>Mg(2+)</name>
        <dbReference type="ChEBI" id="CHEBI:18420"/>
    </ligand>
</feature>
<dbReference type="Gene3D" id="3.40.1180.10">
    <property type="entry name" value="Decaprenyl diphosphate synthase-like"/>
    <property type="match status" value="1"/>
</dbReference>
<feature type="binding site" evidence="2">
    <location>
        <position position="178"/>
    </location>
    <ligand>
        <name>substrate</name>
    </ligand>
</feature>
<comment type="caution">
    <text evidence="3">The sequence shown here is derived from an EMBL/GenBank/DDBJ whole genome shotgun (WGS) entry which is preliminary data.</text>
</comment>
<feature type="active site" description="Proton acceptor" evidence="2">
    <location>
        <position position="64"/>
    </location>
</feature>
<keyword evidence="2" id="KW-0479">Metal-binding</keyword>
<evidence type="ECO:0000256" key="2">
    <source>
        <dbReference type="HAMAP-Rule" id="MF_01139"/>
    </source>
</evidence>
<dbReference type="PANTHER" id="PTHR10291">
    <property type="entry name" value="DEHYDRODOLICHYL DIPHOSPHATE SYNTHASE FAMILY MEMBER"/>
    <property type="match status" value="1"/>
</dbReference>
<feature type="binding site" evidence="2">
    <location>
        <begin position="17"/>
        <end position="20"/>
    </location>
    <ligand>
        <name>substrate</name>
    </ligand>
</feature>
<dbReference type="CDD" id="cd00475">
    <property type="entry name" value="Cis_IPPS"/>
    <property type="match status" value="1"/>
</dbReference>
<feature type="binding site" evidence="2">
    <location>
        <position position="33"/>
    </location>
    <ligand>
        <name>substrate</name>
    </ligand>
</feature>
<dbReference type="EMBL" id="DTDP01000185">
    <property type="protein sequence ID" value="HGK54174.1"/>
    <property type="molecule type" value="Genomic_DNA"/>
</dbReference>
<dbReference type="Pfam" id="PF01255">
    <property type="entry name" value="Prenyltransf"/>
    <property type="match status" value="1"/>
</dbReference>
<dbReference type="GO" id="GO:0000287">
    <property type="term" value="F:magnesium ion binding"/>
    <property type="evidence" value="ECO:0007669"/>
    <property type="project" value="UniProtKB-UniRule"/>
</dbReference>
<comment type="similarity">
    <text evidence="2">Belongs to the UPP synthase family.</text>
</comment>
<dbReference type="InterPro" id="IPR001441">
    <property type="entry name" value="UPP_synth-like"/>
</dbReference>
<feature type="binding site" evidence="2">
    <location>
        <position position="67"/>
    </location>
    <ligand>
        <name>substrate</name>
    </ligand>
</feature>
<dbReference type="AlphaFoldDB" id="A0A7V3ZU41"/>
<accession>A0A7V3ZU41</accession>
<comment type="cofactor">
    <cofactor evidence="2">
        <name>Mg(2+)</name>
        <dbReference type="ChEBI" id="CHEBI:18420"/>
    </cofactor>
    <text evidence="2">Binds 2 magnesium ions per subunit.</text>
</comment>
<dbReference type="InterPro" id="IPR036424">
    <property type="entry name" value="UPP_synth-like_sf"/>
</dbReference>
<keyword evidence="1 2" id="KW-0808">Transferase</keyword>
<feature type="binding site" evidence="2">
    <location>
        <position position="21"/>
    </location>
    <ligand>
        <name>substrate</name>
    </ligand>
</feature>
<sequence length="233" mass="27580">MKSLSKIPNHVAVIMDGNGRWARERGFERYIGHKVGVESVREIIGISKKCGINYLTLYTFSRENWKRPKKEINFLFNLLKKTLEEELEGLKRNGIRILVMGRIDELPKDIRVFLKKCMQETKDCAGMNVIIALNYSGRKEIVDAVNKILKEKKRLGREEEFSKYLYLNNIPEPDLLIRTSGELRISNFMLWQIAYTEFYFTNKLWPDFRKKEFIEAIEEFSKRKRRFGGVEEN</sequence>
<organism evidence="3">
    <name type="scientific">candidate division WOR-3 bacterium</name>
    <dbReference type="NCBI Taxonomy" id="2052148"/>
    <lineage>
        <taxon>Bacteria</taxon>
        <taxon>Bacteria division WOR-3</taxon>
    </lineage>
</organism>
<gene>
    <name evidence="3" type="ORF">ENU72_04030</name>
</gene>
<dbReference type="PROSITE" id="PS01066">
    <property type="entry name" value="UPP_SYNTHASE"/>
    <property type="match status" value="1"/>
</dbReference>
<dbReference type="EC" id="2.5.1.-" evidence="2"/>
<dbReference type="NCBIfam" id="NF011405">
    <property type="entry name" value="PRK14830.1"/>
    <property type="match status" value="1"/>
</dbReference>
<name>A0A7V3ZU41_UNCW3</name>
<keyword evidence="2" id="KW-0460">Magnesium</keyword>
<feature type="binding site" evidence="2">
    <location>
        <begin position="61"/>
        <end position="63"/>
    </location>
    <ligand>
        <name>substrate</name>
    </ligand>
</feature>
<dbReference type="SUPFAM" id="SSF64005">
    <property type="entry name" value="Undecaprenyl diphosphate synthase"/>
    <property type="match status" value="1"/>
</dbReference>
<feature type="active site" evidence="2">
    <location>
        <position position="16"/>
    </location>
</feature>
<dbReference type="GO" id="GO:0045547">
    <property type="term" value="F:ditrans,polycis-polyprenyl diphosphate synthase [(2E,6E)-farnesyl diphosphate specific] activity"/>
    <property type="evidence" value="ECO:0007669"/>
    <property type="project" value="TreeGrafter"/>
</dbReference>
<dbReference type="HAMAP" id="MF_01139">
    <property type="entry name" value="ISPT"/>
    <property type="match status" value="1"/>
</dbReference>
<dbReference type="NCBIfam" id="TIGR00055">
    <property type="entry name" value="uppS"/>
    <property type="match status" value="1"/>
</dbReference>
<dbReference type="InterPro" id="IPR018520">
    <property type="entry name" value="UPP_synth-like_CS"/>
</dbReference>
<comment type="function">
    <text evidence="2">Catalyzes the condensation of isopentenyl diphosphate (IPP) with allylic pyrophosphates generating different type of terpenoids.</text>
</comment>
<comment type="subunit">
    <text evidence="2">Homodimer.</text>
</comment>